<proteinExistence type="predicted"/>
<reference evidence="2" key="1">
    <citation type="submission" date="2016-01" db="EMBL/GenBank/DDBJ databases">
        <authorList>
            <person name="Mitreva M."/>
            <person name="Pepin K.H."/>
            <person name="Mihindukulasuriya K.A."/>
            <person name="Fulton R."/>
            <person name="Fronick C."/>
            <person name="O'Laughlin M."/>
            <person name="Miner T."/>
            <person name="Herter B."/>
            <person name="Rosa B.A."/>
            <person name="Cordes M."/>
            <person name="Tomlinson C."/>
            <person name="Wollam A."/>
            <person name="Palsikar V.B."/>
            <person name="Mardis E.R."/>
            <person name="Wilson R.K."/>
        </authorList>
    </citation>
    <scope>NUCLEOTIDE SEQUENCE [LARGE SCALE GENOMIC DNA]</scope>
    <source>
        <strain evidence="2">MJR7716</strain>
    </source>
</reference>
<dbReference type="RefSeq" id="WP_060941152.1">
    <property type="nucleotide sequence ID" value="NZ_KQ957310.1"/>
</dbReference>
<dbReference type="Proteomes" id="UP000070533">
    <property type="component" value="Unassembled WGS sequence"/>
</dbReference>
<organism evidence="1 2">
    <name type="scientific">Prevotella corporis</name>
    <dbReference type="NCBI Taxonomy" id="28128"/>
    <lineage>
        <taxon>Bacteria</taxon>
        <taxon>Pseudomonadati</taxon>
        <taxon>Bacteroidota</taxon>
        <taxon>Bacteroidia</taxon>
        <taxon>Bacteroidales</taxon>
        <taxon>Prevotellaceae</taxon>
        <taxon>Prevotella</taxon>
    </lineage>
</organism>
<dbReference type="PATRIC" id="fig|28128.5.peg.2313"/>
<dbReference type="EMBL" id="LRQG01000200">
    <property type="protein sequence ID" value="KXA34453.1"/>
    <property type="molecule type" value="Genomic_DNA"/>
</dbReference>
<evidence type="ECO:0000313" key="2">
    <source>
        <dbReference type="Proteomes" id="UP000070533"/>
    </source>
</evidence>
<comment type="caution">
    <text evidence="1">The sequence shown here is derived from an EMBL/GenBank/DDBJ whole genome shotgun (WGS) entry which is preliminary data.</text>
</comment>
<dbReference type="AlphaFoldDB" id="A0A133PXB0"/>
<name>A0A133PXB0_9BACT</name>
<protein>
    <submittedName>
        <fullName evidence="1">Uncharacterized protein</fullName>
    </submittedName>
</protein>
<evidence type="ECO:0000313" key="1">
    <source>
        <dbReference type="EMBL" id="KXA34453.1"/>
    </source>
</evidence>
<gene>
    <name evidence="1" type="ORF">HMPREF3226_02248</name>
</gene>
<sequence>MMETCQKTKDLKKCWRELDSIVPTIDKIGSGFEDTEKAALALFLYFKEEEVLDRLAYIRSIISIELEHILGTEKFNNFIEHEAKSWKPPYNKSRDELLAMLSK</sequence>
<dbReference type="STRING" id="28128.HMPREF3226_02248"/>
<keyword evidence="2" id="KW-1185">Reference proteome</keyword>
<accession>A0A133PXB0</accession>
<dbReference type="OrthoDB" id="9955968at2"/>